<protein>
    <submittedName>
        <fullName evidence="2">Uncharacterized protein</fullName>
    </submittedName>
</protein>
<evidence type="ECO:0000256" key="1">
    <source>
        <dbReference type="SAM" id="Phobius"/>
    </source>
</evidence>
<organism evidence="2">
    <name type="scientific">Tepidanaerobacter syntrophicus</name>
    <dbReference type="NCBI Taxonomy" id="224999"/>
    <lineage>
        <taxon>Bacteria</taxon>
        <taxon>Bacillati</taxon>
        <taxon>Bacillota</taxon>
        <taxon>Clostridia</taxon>
        <taxon>Thermosediminibacterales</taxon>
        <taxon>Tepidanaerobacteraceae</taxon>
        <taxon>Tepidanaerobacter</taxon>
    </lineage>
</organism>
<sequence length="67" mass="7672">MSKRLASGSYFTSKPKYFIYSVNIIVLPPMLADLMGLLSIYVMISVENNLDKLTVVRKAFKVYYVKC</sequence>
<evidence type="ECO:0000313" key="3">
    <source>
        <dbReference type="Proteomes" id="UP000062160"/>
    </source>
</evidence>
<keyword evidence="3" id="KW-1185">Reference proteome</keyword>
<keyword evidence="1" id="KW-0472">Membrane</keyword>
<gene>
    <name evidence="2" type="ORF">TSYNT_7367</name>
</gene>
<reference evidence="2" key="1">
    <citation type="journal article" date="2016" name="Genome Announc.">
        <title>Draft Genome Sequence of the Syntrophic Lactate-Degrading Bacterium Tepidanaerobacter syntrophicus JLT.</title>
        <authorList>
            <person name="Matsuura N."/>
            <person name="Ohashi A."/>
            <person name="Tourlousse D.M."/>
            <person name="Sekiguchi Y."/>
        </authorList>
    </citation>
    <scope>NUCLEOTIDE SEQUENCE [LARGE SCALE GENOMIC DNA]</scope>
    <source>
        <strain evidence="2">JL</strain>
    </source>
</reference>
<accession>A0A0U9HEU8</accession>
<keyword evidence="1" id="KW-1133">Transmembrane helix</keyword>
<keyword evidence="1" id="KW-0812">Transmembrane</keyword>
<evidence type="ECO:0000313" key="2">
    <source>
        <dbReference type="EMBL" id="GAQ25346.1"/>
    </source>
</evidence>
<dbReference type="AlphaFoldDB" id="A0A0U9HEU8"/>
<name>A0A0U9HEU8_9FIRM</name>
<feature type="transmembrane region" description="Helical" evidence="1">
    <location>
        <begin position="20"/>
        <end position="44"/>
    </location>
</feature>
<dbReference type="Proteomes" id="UP000062160">
    <property type="component" value="Unassembled WGS sequence"/>
</dbReference>
<proteinExistence type="predicted"/>
<dbReference type="EMBL" id="DF977001">
    <property type="protein sequence ID" value="GAQ25346.1"/>
    <property type="molecule type" value="Genomic_DNA"/>
</dbReference>